<dbReference type="RefSeq" id="WP_165110250.1">
    <property type="nucleotide sequence ID" value="NZ_JAALAA010000005.1"/>
</dbReference>
<accession>A0A6M1R488</accession>
<evidence type="ECO:0000313" key="2">
    <source>
        <dbReference type="Proteomes" id="UP000483261"/>
    </source>
</evidence>
<gene>
    <name evidence="1" type="ORF">G5C66_06950</name>
</gene>
<sequence>MSTVIAPAHTTAVAQVAALFAARTAGRMVGPFLRPIQLLLAWPVASQLVARHNAKAAEEALLLRRAEREDVQHYLQLLASERMSA</sequence>
<reference evidence="1 2" key="1">
    <citation type="submission" date="2020-02" db="EMBL/GenBank/DDBJ databases">
        <title>Whole-genome analyses of novel actinobacteria.</title>
        <authorList>
            <person name="Sahin N."/>
        </authorList>
    </citation>
    <scope>NUCLEOTIDE SEQUENCE [LARGE SCALE GENOMIC DNA]</scope>
    <source>
        <strain evidence="1 2">KC13</strain>
    </source>
</reference>
<evidence type="ECO:0000313" key="1">
    <source>
        <dbReference type="EMBL" id="NGN92479.1"/>
    </source>
</evidence>
<protein>
    <submittedName>
        <fullName evidence="1">Uncharacterized protein</fullName>
    </submittedName>
</protein>
<proteinExistence type="predicted"/>
<comment type="caution">
    <text evidence="1">The sequence shown here is derived from an EMBL/GenBank/DDBJ whole genome shotgun (WGS) entry which is preliminary data.</text>
</comment>
<dbReference type="AlphaFoldDB" id="A0A6M1R488"/>
<dbReference type="EMBL" id="JAALAA010000005">
    <property type="protein sequence ID" value="NGN92479.1"/>
    <property type="molecule type" value="Genomic_DNA"/>
</dbReference>
<name>A0A6M1R488_9ACTN</name>
<dbReference type="Proteomes" id="UP000483261">
    <property type="component" value="Unassembled WGS sequence"/>
</dbReference>
<organism evidence="1 2">
    <name type="scientific">Nocardioides turkmenicus</name>
    <dbReference type="NCBI Taxonomy" id="2711220"/>
    <lineage>
        <taxon>Bacteria</taxon>
        <taxon>Bacillati</taxon>
        <taxon>Actinomycetota</taxon>
        <taxon>Actinomycetes</taxon>
        <taxon>Propionibacteriales</taxon>
        <taxon>Nocardioidaceae</taxon>
        <taxon>Nocardioides</taxon>
    </lineage>
</organism>
<keyword evidence="2" id="KW-1185">Reference proteome</keyword>